<dbReference type="Gene3D" id="3.40.50.300">
    <property type="entry name" value="P-loop containing nucleotide triphosphate hydrolases"/>
    <property type="match status" value="2"/>
</dbReference>
<comment type="function">
    <text evidence="1 9">May be involved in recombinational repair of damaged DNA.</text>
</comment>
<sequence>MIKRLHISNYAIIEELTLDFADGLSIITGETGAGKSIVLGALNLILGGRADTKTLFDETEKCIIEGRFDIAAYDLRRFFEANDLDYEAELIIRREITPSGKSRAFVNDTPANLKVLQQLGATLIDLHQQFDTLYINNSDFQLELLDALAGQLAAVKTYRKDYQLLQETRRKLRALREEQAQAVREQEFLEFQVNELEAANLQANEQEDLEAERHRLSNADEIKQLTSGAFHFLSEGDDAVTDRLLAITVKLQPLAAGDPQLRAISERFESLRLELDEVAADLEAFGEETDVNPQRLNEIEERLNMLYRLHAKHAVADNTELIAIYENLSARLGHFSDLGGKINKLERDEKQLLKQLSEQGTALRAGREKVAPQFAGDVQKQLAELSMQNARLRVDFVPLDLPGPNGLDEVRFLFSANKGGKLQSIKDAASGGEMSRLALVTKSLVASAMELPTLIFDEIDSGVSGDVAQKMGRILTDLSRHHQVVVITHSPQVASRAHRHYFVYKTDKQDADRTITRVRELDGDERVRAIATMLSQNPPSESALKNARELIEAE</sequence>
<keyword evidence="4" id="KW-0547">Nucleotide-binding</keyword>
<dbReference type="Pfam" id="PF02463">
    <property type="entry name" value="SMC_N"/>
    <property type="match status" value="1"/>
</dbReference>
<evidence type="ECO:0000256" key="4">
    <source>
        <dbReference type="ARBA" id="ARBA00022741"/>
    </source>
</evidence>
<protein>
    <recommendedName>
        <fullName evidence="3 9">DNA repair protein RecN</fullName>
    </recommendedName>
    <alternativeName>
        <fullName evidence="8 9">Recombination protein N</fullName>
    </alternativeName>
</protein>
<reference evidence="12 13" key="1">
    <citation type="submission" date="2018-02" db="EMBL/GenBank/DDBJ databases">
        <title>Genomic Encyclopedia of Archaeal and Bacterial Type Strains, Phase II (KMG-II): from individual species to whole genera.</title>
        <authorList>
            <person name="Goeker M."/>
        </authorList>
    </citation>
    <scope>NUCLEOTIDE SEQUENCE [LARGE SCALE GENOMIC DNA]</scope>
    <source>
        <strain evidence="12 13">DSM 29526</strain>
    </source>
</reference>
<evidence type="ECO:0000256" key="3">
    <source>
        <dbReference type="ARBA" id="ARBA00021315"/>
    </source>
</evidence>
<evidence type="ECO:0000256" key="5">
    <source>
        <dbReference type="ARBA" id="ARBA00022763"/>
    </source>
</evidence>
<dbReference type="SUPFAM" id="SSF52540">
    <property type="entry name" value="P-loop containing nucleoside triphosphate hydrolases"/>
    <property type="match status" value="1"/>
</dbReference>
<comment type="similarity">
    <text evidence="2 9">Belongs to the RecN family.</text>
</comment>
<evidence type="ECO:0000256" key="6">
    <source>
        <dbReference type="ARBA" id="ARBA00022840"/>
    </source>
</evidence>
<dbReference type="GO" id="GO:0005524">
    <property type="term" value="F:ATP binding"/>
    <property type="evidence" value="ECO:0007669"/>
    <property type="project" value="UniProtKB-KW"/>
</dbReference>
<dbReference type="GO" id="GO:0009432">
    <property type="term" value="P:SOS response"/>
    <property type="evidence" value="ECO:0007669"/>
    <property type="project" value="TreeGrafter"/>
</dbReference>
<keyword evidence="6" id="KW-0067">ATP-binding</keyword>
<feature type="domain" description="RecF/RecN/SMC N-terminal" evidence="11">
    <location>
        <begin position="1"/>
        <end position="508"/>
    </location>
</feature>
<dbReference type="GO" id="GO:0043590">
    <property type="term" value="C:bacterial nucleoid"/>
    <property type="evidence" value="ECO:0007669"/>
    <property type="project" value="TreeGrafter"/>
</dbReference>
<dbReference type="RefSeq" id="WP_104421136.1">
    <property type="nucleotide sequence ID" value="NZ_PTJC01000006.1"/>
</dbReference>
<proteinExistence type="inferred from homology"/>
<evidence type="ECO:0000259" key="11">
    <source>
        <dbReference type="Pfam" id="PF02463"/>
    </source>
</evidence>
<feature type="coiled-coil region" evidence="10">
    <location>
        <begin position="261"/>
        <end position="288"/>
    </location>
</feature>
<evidence type="ECO:0000256" key="1">
    <source>
        <dbReference type="ARBA" id="ARBA00003618"/>
    </source>
</evidence>
<dbReference type="PANTHER" id="PTHR11059:SF0">
    <property type="entry name" value="DNA REPAIR PROTEIN RECN"/>
    <property type="match status" value="1"/>
</dbReference>
<evidence type="ECO:0000313" key="12">
    <source>
        <dbReference type="EMBL" id="PPK86721.1"/>
    </source>
</evidence>
<dbReference type="InterPro" id="IPR003395">
    <property type="entry name" value="RecF/RecN/SMC_N"/>
</dbReference>
<evidence type="ECO:0000256" key="9">
    <source>
        <dbReference type="PIRNR" id="PIRNR003128"/>
    </source>
</evidence>
<name>A0A2S6I6H8_9BACT</name>
<dbReference type="InterPro" id="IPR004604">
    <property type="entry name" value="DNA_recomb/repair_RecN"/>
</dbReference>
<dbReference type="GO" id="GO:0006281">
    <property type="term" value="P:DNA repair"/>
    <property type="evidence" value="ECO:0007669"/>
    <property type="project" value="UniProtKB-KW"/>
</dbReference>
<dbReference type="InterPro" id="IPR027417">
    <property type="entry name" value="P-loop_NTPase"/>
</dbReference>
<evidence type="ECO:0000256" key="2">
    <source>
        <dbReference type="ARBA" id="ARBA00009441"/>
    </source>
</evidence>
<feature type="coiled-coil region" evidence="10">
    <location>
        <begin position="155"/>
        <end position="219"/>
    </location>
</feature>
<evidence type="ECO:0000256" key="7">
    <source>
        <dbReference type="ARBA" id="ARBA00023204"/>
    </source>
</evidence>
<comment type="caution">
    <text evidence="12">The sequence shown here is derived from an EMBL/GenBank/DDBJ whole genome shotgun (WGS) entry which is preliminary data.</text>
</comment>
<dbReference type="EMBL" id="PTJC01000006">
    <property type="protein sequence ID" value="PPK86721.1"/>
    <property type="molecule type" value="Genomic_DNA"/>
</dbReference>
<dbReference type="CDD" id="cd03241">
    <property type="entry name" value="ABC_RecN"/>
    <property type="match status" value="2"/>
</dbReference>
<keyword evidence="7 9" id="KW-0234">DNA repair</keyword>
<dbReference type="PANTHER" id="PTHR11059">
    <property type="entry name" value="DNA REPAIR PROTEIN RECN"/>
    <property type="match status" value="1"/>
</dbReference>
<dbReference type="AlphaFoldDB" id="A0A2S6I6H8"/>
<evidence type="ECO:0000256" key="10">
    <source>
        <dbReference type="SAM" id="Coils"/>
    </source>
</evidence>
<keyword evidence="13" id="KW-1185">Reference proteome</keyword>
<dbReference type="Proteomes" id="UP000237662">
    <property type="component" value="Unassembled WGS sequence"/>
</dbReference>
<dbReference type="PIRSF" id="PIRSF003128">
    <property type="entry name" value="RecN"/>
    <property type="match status" value="1"/>
</dbReference>
<keyword evidence="5 9" id="KW-0227">DNA damage</keyword>
<evidence type="ECO:0000313" key="13">
    <source>
        <dbReference type="Proteomes" id="UP000237662"/>
    </source>
</evidence>
<dbReference type="OrthoDB" id="9806954at2"/>
<gene>
    <name evidence="12" type="ORF">CLV84_3657</name>
</gene>
<dbReference type="NCBIfam" id="TIGR00634">
    <property type="entry name" value="recN"/>
    <property type="match status" value="1"/>
</dbReference>
<keyword evidence="10" id="KW-0175">Coiled coil</keyword>
<accession>A0A2S6I6H8</accession>
<organism evidence="12 13">
    <name type="scientific">Neolewinella xylanilytica</name>
    <dbReference type="NCBI Taxonomy" id="1514080"/>
    <lineage>
        <taxon>Bacteria</taxon>
        <taxon>Pseudomonadati</taxon>
        <taxon>Bacteroidota</taxon>
        <taxon>Saprospiria</taxon>
        <taxon>Saprospirales</taxon>
        <taxon>Lewinellaceae</taxon>
        <taxon>Neolewinella</taxon>
    </lineage>
</organism>
<evidence type="ECO:0000256" key="8">
    <source>
        <dbReference type="ARBA" id="ARBA00033408"/>
    </source>
</evidence>
<dbReference type="GO" id="GO:0006310">
    <property type="term" value="P:DNA recombination"/>
    <property type="evidence" value="ECO:0007669"/>
    <property type="project" value="InterPro"/>
</dbReference>